<dbReference type="OrthoDB" id="9761969at2"/>
<dbReference type="Pfam" id="PF00293">
    <property type="entry name" value="NUDIX"/>
    <property type="match status" value="1"/>
</dbReference>
<comment type="caution">
    <text evidence="5">The sequence shown here is derived from an EMBL/GenBank/DDBJ whole genome shotgun (WGS) entry which is preliminary data.</text>
</comment>
<dbReference type="InterPro" id="IPR020084">
    <property type="entry name" value="NUDIX_hydrolase_CS"/>
</dbReference>
<dbReference type="CDD" id="cd04673">
    <property type="entry name" value="NUDIX_ADPRase"/>
    <property type="match status" value="1"/>
</dbReference>
<dbReference type="PROSITE" id="PS00893">
    <property type="entry name" value="NUDIX_BOX"/>
    <property type="match status" value="1"/>
</dbReference>
<dbReference type="InterPro" id="IPR020476">
    <property type="entry name" value="Nudix_hydrolase"/>
</dbReference>
<dbReference type="PANTHER" id="PTHR43736">
    <property type="entry name" value="ADP-RIBOSE PYROPHOSPHATASE"/>
    <property type="match status" value="1"/>
</dbReference>
<comment type="cofactor">
    <cofactor evidence="1">
        <name>Mg(2+)</name>
        <dbReference type="ChEBI" id="CHEBI:18420"/>
    </cofactor>
</comment>
<dbReference type="RefSeq" id="WP_145399488.1">
    <property type="nucleotide sequence ID" value="NZ_VLKU01000012.1"/>
</dbReference>
<keyword evidence="2 3" id="KW-0378">Hydrolase</keyword>
<feature type="domain" description="Nudix hydrolase" evidence="4">
    <location>
        <begin position="4"/>
        <end position="136"/>
    </location>
</feature>
<reference evidence="5 6" key="1">
    <citation type="journal article" date="2015" name="Stand. Genomic Sci.">
        <title>Genomic Encyclopedia of Bacterial and Archaeal Type Strains, Phase III: the genomes of soil and plant-associated and newly described type strains.</title>
        <authorList>
            <person name="Whitman W.B."/>
            <person name="Woyke T."/>
            <person name="Klenk H.P."/>
            <person name="Zhou Y."/>
            <person name="Lilburn T.G."/>
            <person name="Beck B.J."/>
            <person name="De Vos P."/>
            <person name="Vandamme P."/>
            <person name="Eisen J.A."/>
            <person name="Garrity G."/>
            <person name="Hugenholtz P."/>
            <person name="Kyrpides N.C."/>
        </authorList>
    </citation>
    <scope>NUCLEOTIDE SEQUENCE [LARGE SCALE GENOMIC DNA]</scope>
    <source>
        <strain evidence="5 6">CGMCC 1.5364</strain>
    </source>
</reference>
<dbReference type="PANTHER" id="PTHR43736:SF1">
    <property type="entry name" value="DIHYDRONEOPTERIN TRIPHOSPHATE DIPHOSPHATASE"/>
    <property type="match status" value="1"/>
</dbReference>
<dbReference type="PROSITE" id="PS51462">
    <property type="entry name" value="NUDIX"/>
    <property type="match status" value="1"/>
</dbReference>
<evidence type="ECO:0000256" key="3">
    <source>
        <dbReference type="RuleBase" id="RU003476"/>
    </source>
</evidence>
<evidence type="ECO:0000256" key="2">
    <source>
        <dbReference type="ARBA" id="ARBA00022801"/>
    </source>
</evidence>
<evidence type="ECO:0000313" key="6">
    <source>
        <dbReference type="Proteomes" id="UP000316225"/>
    </source>
</evidence>
<dbReference type="GO" id="GO:0016787">
    <property type="term" value="F:hydrolase activity"/>
    <property type="evidence" value="ECO:0007669"/>
    <property type="project" value="UniProtKB-KW"/>
</dbReference>
<evidence type="ECO:0000313" key="5">
    <source>
        <dbReference type="EMBL" id="TWI29940.1"/>
    </source>
</evidence>
<protein>
    <submittedName>
        <fullName evidence="5">ADP-ribose pyrophosphatase YjhB (NUDIX family)</fullName>
    </submittedName>
</protein>
<comment type="similarity">
    <text evidence="3">Belongs to the Nudix hydrolase family.</text>
</comment>
<accession>A0A562NCX1</accession>
<dbReference type="InterPro" id="IPR015797">
    <property type="entry name" value="NUDIX_hydrolase-like_dom_sf"/>
</dbReference>
<dbReference type="InterPro" id="IPR000086">
    <property type="entry name" value="NUDIX_hydrolase_dom"/>
</dbReference>
<dbReference type="Proteomes" id="UP000316225">
    <property type="component" value="Unassembled WGS sequence"/>
</dbReference>
<proteinExistence type="inferred from homology"/>
<dbReference type="PRINTS" id="PR00502">
    <property type="entry name" value="NUDIXFAMILY"/>
</dbReference>
<keyword evidence="6" id="KW-1185">Reference proteome</keyword>
<gene>
    <name evidence="5" type="ORF">IQ24_03412</name>
</gene>
<dbReference type="Gene3D" id="3.90.79.10">
    <property type="entry name" value="Nucleoside Triphosphate Pyrophosphohydrolase"/>
    <property type="match status" value="1"/>
</dbReference>
<dbReference type="SUPFAM" id="SSF55811">
    <property type="entry name" value="Nudix"/>
    <property type="match status" value="1"/>
</dbReference>
<dbReference type="EMBL" id="VLKU01000012">
    <property type="protein sequence ID" value="TWI29940.1"/>
    <property type="molecule type" value="Genomic_DNA"/>
</dbReference>
<name>A0A562NCX1_9RHOB</name>
<sequence length="140" mass="14818">MSGFPRLAALAVLIKGGRVLLVQRKNPPDAGLWGFPGGHVEPGETALDAATRELAEETGVIAAPLAYLDNIDVILRDPDGRLRFHFLLAAVLCDHISGDPVAADDALAADWITVEDVLARHLPLSASVPELLSKALARLS</sequence>
<evidence type="ECO:0000259" key="4">
    <source>
        <dbReference type="PROSITE" id="PS51462"/>
    </source>
</evidence>
<evidence type="ECO:0000256" key="1">
    <source>
        <dbReference type="ARBA" id="ARBA00001946"/>
    </source>
</evidence>
<organism evidence="5 6">
    <name type="scientific">Paracoccus sulfuroxidans</name>
    <dbReference type="NCBI Taxonomy" id="384678"/>
    <lineage>
        <taxon>Bacteria</taxon>
        <taxon>Pseudomonadati</taxon>
        <taxon>Pseudomonadota</taxon>
        <taxon>Alphaproteobacteria</taxon>
        <taxon>Rhodobacterales</taxon>
        <taxon>Paracoccaceae</taxon>
        <taxon>Paracoccus</taxon>
    </lineage>
</organism>
<dbReference type="AlphaFoldDB" id="A0A562NCX1"/>